<organism evidence="1 2">
    <name type="scientific">Siphonobacter curvatus</name>
    <dbReference type="NCBI Taxonomy" id="2094562"/>
    <lineage>
        <taxon>Bacteria</taxon>
        <taxon>Pseudomonadati</taxon>
        <taxon>Bacteroidota</taxon>
        <taxon>Cytophagia</taxon>
        <taxon>Cytophagales</taxon>
        <taxon>Cytophagaceae</taxon>
        <taxon>Siphonobacter</taxon>
    </lineage>
</organism>
<keyword evidence="2" id="KW-1185">Reference proteome</keyword>
<name>A0A2S7IEQ7_9BACT</name>
<dbReference type="AlphaFoldDB" id="A0A2S7IEQ7"/>
<comment type="caution">
    <text evidence="1">The sequence shown here is derived from an EMBL/GenBank/DDBJ whole genome shotgun (WGS) entry which is preliminary data.</text>
</comment>
<gene>
    <name evidence="1" type="ORF">C5O19_24365</name>
</gene>
<reference evidence="2" key="1">
    <citation type="submission" date="2018-02" db="EMBL/GenBank/DDBJ databases">
        <title>Genome sequencing of Solimonas sp. HR-BB.</title>
        <authorList>
            <person name="Lee Y."/>
            <person name="Jeon C.O."/>
        </authorList>
    </citation>
    <scope>NUCLEOTIDE SEQUENCE [LARGE SCALE GENOMIC DNA]</scope>
    <source>
        <strain evidence="2">HR-U</strain>
    </source>
</reference>
<evidence type="ECO:0000313" key="1">
    <source>
        <dbReference type="EMBL" id="PQA53384.1"/>
    </source>
</evidence>
<dbReference type="EMBL" id="PTRA01000009">
    <property type="protein sequence ID" value="PQA53384.1"/>
    <property type="molecule type" value="Genomic_DNA"/>
</dbReference>
<protein>
    <submittedName>
        <fullName evidence="1">Uncharacterized protein</fullName>
    </submittedName>
</protein>
<accession>A0A2S7IEQ7</accession>
<sequence length="82" mass="9779">MKNQQFRELLIYVYKEASETVSALPYKPKPRPLFELTLSQELLQLLWSKNIEIENLSVNEYDALCYSYGLGWNHEILQLREE</sequence>
<evidence type="ECO:0000313" key="2">
    <source>
        <dbReference type="Proteomes" id="UP000239590"/>
    </source>
</evidence>
<proteinExistence type="predicted"/>
<dbReference type="Proteomes" id="UP000239590">
    <property type="component" value="Unassembled WGS sequence"/>
</dbReference>
<dbReference type="RefSeq" id="WP_104715982.1">
    <property type="nucleotide sequence ID" value="NZ_PTRA01000009.1"/>
</dbReference>